<reference evidence="1" key="2">
    <citation type="submission" date="2025-09" db="UniProtKB">
        <authorList>
            <consortium name="EnsemblPlants"/>
        </authorList>
    </citation>
    <scope>IDENTIFICATION</scope>
</reference>
<evidence type="ECO:0000313" key="1">
    <source>
        <dbReference type="EnsemblPlants" id="AVESA.00010b.r2.3CG0454710.1.CDS.1"/>
    </source>
</evidence>
<evidence type="ECO:0000313" key="2">
    <source>
        <dbReference type="Proteomes" id="UP001732700"/>
    </source>
</evidence>
<protein>
    <submittedName>
        <fullName evidence="1">Uncharacterized protein</fullName>
    </submittedName>
</protein>
<accession>A0ACD5VJ91</accession>
<name>A0ACD5VJ91_AVESA</name>
<organism evidence="1 2">
    <name type="scientific">Avena sativa</name>
    <name type="common">Oat</name>
    <dbReference type="NCBI Taxonomy" id="4498"/>
    <lineage>
        <taxon>Eukaryota</taxon>
        <taxon>Viridiplantae</taxon>
        <taxon>Streptophyta</taxon>
        <taxon>Embryophyta</taxon>
        <taxon>Tracheophyta</taxon>
        <taxon>Spermatophyta</taxon>
        <taxon>Magnoliopsida</taxon>
        <taxon>Liliopsida</taxon>
        <taxon>Poales</taxon>
        <taxon>Poaceae</taxon>
        <taxon>BOP clade</taxon>
        <taxon>Pooideae</taxon>
        <taxon>Poodae</taxon>
        <taxon>Poeae</taxon>
        <taxon>Poeae Chloroplast Group 1 (Aveneae type)</taxon>
        <taxon>Aveninae</taxon>
        <taxon>Avena</taxon>
    </lineage>
</organism>
<sequence>MPRSSSATASSRRPLLGRAMAILTTLPLTPISKARAARTLLLFKRRRAAAARRLRHYSYAYVGEYQFSPSSSPLLLPRPPGLSAWRSAAAKRRGRAGAVLASIFLCGGGCGGGAEGDGVDVAVLDGLPPRPDLQDARATYDYDDAYGHAEEEYGEDEEEVDRRAEQFIERFYQEMRMQETRRLLI</sequence>
<keyword evidence="2" id="KW-1185">Reference proteome</keyword>
<dbReference type="EnsemblPlants" id="AVESA.00010b.r2.3CG0454710.1">
    <property type="protein sequence ID" value="AVESA.00010b.r2.3CG0454710.1.CDS.1"/>
    <property type="gene ID" value="AVESA.00010b.r2.3CG0454710"/>
</dbReference>
<reference evidence="1" key="1">
    <citation type="submission" date="2021-05" db="EMBL/GenBank/DDBJ databases">
        <authorList>
            <person name="Scholz U."/>
            <person name="Mascher M."/>
            <person name="Fiebig A."/>
        </authorList>
    </citation>
    <scope>NUCLEOTIDE SEQUENCE [LARGE SCALE GENOMIC DNA]</scope>
</reference>
<proteinExistence type="predicted"/>
<dbReference type="Proteomes" id="UP001732700">
    <property type="component" value="Chromosome 3C"/>
</dbReference>